<organism evidence="2 3">
    <name type="scientific">Ramlibacter alkalitolerans</name>
    <dbReference type="NCBI Taxonomy" id="2039631"/>
    <lineage>
        <taxon>Bacteria</taxon>
        <taxon>Pseudomonadati</taxon>
        <taxon>Pseudomonadota</taxon>
        <taxon>Betaproteobacteria</taxon>
        <taxon>Burkholderiales</taxon>
        <taxon>Comamonadaceae</taxon>
        <taxon>Ramlibacter</taxon>
    </lineage>
</organism>
<gene>
    <name evidence="2" type="ORF">JI746_19390</name>
</gene>
<feature type="transmembrane region" description="Helical" evidence="1">
    <location>
        <begin position="47"/>
        <end position="65"/>
    </location>
</feature>
<keyword evidence="3" id="KW-1185">Reference proteome</keyword>
<evidence type="ECO:0000256" key="1">
    <source>
        <dbReference type="SAM" id="Phobius"/>
    </source>
</evidence>
<protein>
    <submittedName>
        <fullName evidence="2">Uncharacterized protein</fullName>
    </submittedName>
</protein>
<evidence type="ECO:0000313" key="3">
    <source>
        <dbReference type="Proteomes" id="UP000622707"/>
    </source>
</evidence>
<accession>A0ABS1JT15</accession>
<evidence type="ECO:0000313" key="2">
    <source>
        <dbReference type="EMBL" id="MBL0427286.1"/>
    </source>
</evidence>
<dbReference type="Proteomes" id="UP000622707">
    <property type="component" value="Unassembled WGS sequence"/>
</dbReference>
<name>A0ABS1JT15_9BURK</name>
<keyword evidence="1" id="KW-1133">Transmembrane helix</keyword>
<sequence>MQLPFAPRRAALPQGAYAECSREGRDCECSRRLTALLLFPRLNALPGAWLLLLTAACSFVAIRALEMGYF</sequence>
<proteinExistence type="predicted"/>
<reference evidence="2 3" key="1">
    <citation type="journal article" date="2017" name="Int. J. Syst. Evol. Microbiol.">
        <title>Ramlibacter alkalitolerans sp. nov., alkali-tolerant bacterium isolated from soil of ginseng.</title>
        <authorList>
            <person name="Lee D.H."/>
            <person name="Cha C.J."/>
        </authorList>
    </citation>
    <scope>NUCLEOTIDE SEQUENCE [LARGE SCALE GENOMIC DNA]</scope>
    <source>
        <strain evidence="2 3">KACC 19305</strain>
    </source>
</reference>
<comment type="caution">
    <text evidence="2">The sequence shown here is derived from an EMBL/GenBank/DDBJ whole genome shotgun (WGS) entry which is preliminary data.</text>
</comment>
<dbReference type="RefSeq" id="WP_201691918.1">
    <property type="nucleotide sequence ID" value="NZ_JAEQND010000011.1"/>
</dbReference>
<dbReference type="EMBL" id="JAEQND010000011">
    <property type="protein sequence ID" value="MBL0427286.1"/>
    <property type="molecule type" value="Genomic_DNA"/>
</dbReference>
<keyword evidence="1" id="KW-0472">Membrane</keyword>
<keyword evidence="1" id="KW-0812">Transmembrane</keyword>